<dbReference type="RefSeq" id="WP_143531700.1">
    <property type="nucleotide sequence ID" value="NZ_FXAF01000008.1"/>
</dbReference>
<organism evidence="1 2">
    <name type="scientific">Xaviernesmea oryzae</name>
    <dbReference type="NCBI Taxonomy" id="464029"/>
    <lineage>
        <taxon>Bacteria</taxon>
        <taxon>Pseudomonadati</taxon>
        <taxon>Pseudomonadota</taxon>
        <taxon>Alphaproteobacteria</taxon>
        <taxon>Hyphomicrobiales</taxon>
        <taxon>Rhizobiaceae</taxon>
        <taxon>Rhizobium/Agrobacterium group</taxon>
        <taxon>Xaviernesmea</taxon>
    </lineage>
</organism>
<keyword evidence="2" id="KW-1185">Reference proteome</keyword>
<dbReference type="Proteomes" id="UP000192903">
    <property type="component" value="Unassembled WGS sequence"/>
</dbReference>
<reference evidence="2" key="1">
    <citation type="submission" date="2017-04" db="EMBL/GenBank/DDBJ databases">
        <authorList>
            <person name="Varghese N."/>
            <person name="Submissions S."/>
        </authorList>
    </citation>
    <scope>NUCLEOTIDE SEQUENCE [LARGE SCALE GENOMIC DNA]</scope>
    <source>
        <strain evidence="2">B4P</strain>
    </source>
</reference>
<proteinExistence type="predicted"/>
<accession>A0A1X7FT50</accession>
<sequence>MTTIYTHVNFFRDHGDAWYGRWGYDKEDACRGNGVTGSHDKSLYWLPCLESCSGLGGPVMAMTLVQGMTDPNLRAMEDAHAKSPVGGARD</sequence>
<name>A0A1X7FT50_9HYPH</name>
<gene>
    <name evidence="1" type="ORF">SAMN02982989_0726</name>
</gene>
<dbReference type="AlphaFoldDB" id="A0A1X7FT50"/>
<dbReference type="EMBL" id="FXAF01000008">
    <property type="protein sequence ID" value="SMF58316.1"/>
    <property type="molecule type" value="Genomic_DNA"/>
</dbReference>
<protein>
    <submittedName>
        <fullName evidence="1">Uncharacterized protein</fullName>
    </submittedName>
</protein>
<dbReference type="OrthoDB" id="9931065at2"/>
<evidence type="ECO:0000313" key="2">
    <source>
        <dbReference type="Proteomes" id="UP000192903"/>
    </source>
</evidence>
<evidence type="ECO:0000313" key="1">
    <source>
        <dbReference type="EMBL" id="SMF58316.1"/>
    </source>
</evidence>